<accession>A0ABR2SNK1</accession>
<reference evidence="2 3" key="1">
    <citation type="journal article" date="2024" name="G3 (Bethesda)">
        <title>Genome assembly of Hibiscus sabdariffa L. provides insights into metabolisms of medicinal natural products.</title>
        <authorList>
            <person name="Kim T."/>
        </authorList>
    </citation>
    <scope>NUCLEOTIDE SEQUENCE [LARGE SCALE GENOMIC DNA]</scope>
    <source>
        <strain evidence="2">TK-2024</strain>
        <tissue evidence="2">Old leaves</tissue>
    </source>
</reference>
<organism evidence="2 3">
    <name type="scientific">Hibiscus sabdariffa</name>
    <name type="common">roselle</name>
    <dbReference type="NCBI Taxonomy" id="183260"/>
    <lineage>
        <taxon>Eukaryota</taxon>
        <taxon>Viridiplantae</taxon>
        <taxon>Streptophyta</taxon>
        <taxon>Embryophyta</taxon>
        <taxon>Tracheophyta</taxon>
        <taxon>Spermatophyta</taxon>
        <taxon>Magnoliopsida</taxon>
        <taxon>eudicotyledons</taxon>
        <taxon>Gunneridae</taxon>
        <taxon>Pentapetalae</taxon>
        <taxon>rosids</taxon>
        <taxon>malvids</taxon>
        <taxon>Malvales</taxon>
        <taxon>Malvaceae</taxon>
        <taxon>Malvoideae</taxon>
        <taxon>Hibiscus</taxon>
    </lineage>
</organism>
<dbReference type="EMBL" id="JBBPBN010000013">
    <property type="protein sequence ID" value="KAK9026586.1"/>
    <property type="molecule type" value="Genomic_DNA"/>
</dbReference>
<feature type="region of interest" description="Disordered" evidence="1">
    <location>
        <begin position="170"/>
        <end position="197"/>
    </location>
</feature>
<dbReference type="Proteomes" id="UP001396334">
    <property type="component" value="Unassembled WGS sequence"/>
</dbReference>
<sequence>MESVSKVKRGPPEKTQLGSYSSSFWSSENIWKKAQAGENRESSQEGDEALNAAFFGKGGNYNKDNLEVGLDRSLGEREIVGEKPKNSKREIERLSEKSLGEAEKGKTCIWKGNWADILFKSTPNRNEIRDVARDDFEMGLASANIRMEVEEPILSNRALEVVKTINQNPSKEELGCTNPIHSEKPKPKPKLGKLPRNLPSLQEGRVLEGEFSSEAVEDWVSLSDSEENFCNVGRVFFPELESRRERIKRARGVDDSVEWLKQWLKQKSTKALVAGCGGISRYVEGFIRVVFLGPLEGIGADHGESNGSKGGIETFIEAMWSNGLALDGMSRKSFFIA</sequence>
<proteinExistence type="predicted"/>
<name>A0ABR2SNK1_9ROSI</name>
<keyword evidence="3" id="KW-1185">Reference proteome</keyword>
<feature type="compositionally biased region" description="Polar residues" evidence="1">
    <location>
        <begin position="16"/>
        <end position="29"/>
    </location>
</feature>
<feature type="region of interest" description="Disordered" evidence="1">
    <location>
        <begin position="1"/>
        <end position="62"/>
    </location>
</feature>
<gene>
    <name evidence="2" type="ORF">V6N11_039421</name>
</gene>
<comment type="caution">
    <text evidence="2">The sequence shown here is derived from an EMBL/GenBank/DDBJ whole genome shotgun (WGS) entry which is preliminary data.</text>
</comment>
<protein>
    <submittedName>
        <fullName evidence="2">Uncharacterized protein</fullName>
    </submittedName>
</protein>
<evidence type="ECO:0000313" key="2">
    <source>
        <dbReference type="EMBL" id="KAK9026586.1"/>
    </source>
</evidence>
<evidence type="ECO:0000256" key="1">
    <source>
        <dbReference type="SAM" id="MobiDB-lite"/>
    </source>
</evidence>
<evidence type="ECO:0000313" key="3">
    <source>
        <dbReference type="Proteomes" id="UP001396334"/>
    </source>
</evidence>